<protein>
    <submittedName>
        <fullName evidence="1">Uncharacterized protein</fullName>
    </submittedName>
</protein>
<accession>A0A0E9T3N2</accession>
<organism evidence="1">
    <name type="scientific">Anguilla anguilla</name>
    <name type="common">European freshwater eel</name>
    <name type="synonym">Muraena anguilla</name>
    <dbReference type="NCBI Taxonomy" id="7936"/>
    <lineage>
        <taxon>Eukaryota</taxon>
        <taxon>Metazoa</taxon>
        <taxon>Chordata</taxon>
        <taxon>Craniata</taxon>
        <taxon>Vertebrata</taxon>
        <taxon>Euteleostomi</taxon>
        <taxon>Actinopterygii</taxon>
        <taxon>Neopterygii</taxon>
        <taxon>Teleostei</taxon>
        <taxon>Anguilliformes</taxon>
        <taxon>Anguillidae</taxon>
        <taxon>Anguilla</taxon>
    </lineage>
</organism>
<sequence length="39" mass="4428">MIVPDVSDIWSNHQNTHYSGGKKIYLIMLHPAVTDVLSF</sequence>
<reference evidence="1" key="1">
    <citation type="submission" date="2014-11" db="EMBL/GenBank/DDBJ databases">
        <authorList>
            <person name="Amaro Gonzalez C."/>
        </authorList>
    </citation>
    <scope>NUCLEOTIDE SEQUENCE</scope>
</reference>
<name>A0A0E9T3N2_ANGAN</name>
<dbReference type="AlphaFoldDB" id="A0A0E9T3N2"/>
<evidence type="ECO:0000313" key="1">
    <source>
        <dbReference type="EMBL" id="JAH48117.1"/>
    </source>
</evidence>
<reference evidence="1" key="2">
    <citation type="journal article" date="2015" name="Fish Shellfish Immunol.">
        <title>Early steps in the European eel (Anguilla anguilla)-Vibrio vulnificus interaction in the gills: Role of the RtxA13 toxin.</title>
        <authorList>
            <person name="Callol A."/>
            <person name="Pajuelo D."/>
            <person name="Ebbesson L."/>
            <person name="Teles M."/>
            <person name="MacKenzie S."/>
            <person name="Amaro C."/>
        </authorList>
    </citation>
    <scope>NUCLEOTIDE SEQUENCE</scope>
</reference>
<proteinExistence type="predicted"/>
<dbReference type="EMBL" id="GBXM01060460">
    <property type="protein sequence ID" value="JAH48117.1"/>
    <property type="molecule type" value="Transcribed_RNA"/>
</dbReference>